<keyword evidence="3" id="KW-0804">Transcription</keyword>
<keyword evidence="1" id="KW-0805">Transcription regulation</keyword>
<keyword evidence="6" id="KW-1185">Reference proteome</keyword>
<dbReference type="Proteomes" id="UP000190857">
    <property type="component" value="Unassembled WGS sequence"/>
</dbReference>
<dbReference type="PANTHER" id="PTHR38445:SF7">
    <property type="entry name" value="GNTR-FAMILY TRANSCRIPTIONAL REGULATOR"/>
    <property type="match status" value="1"/>
</dbReference>
<evidence type="ECO:0000313" key="6">
    <source>
        <dbReference type="Proteomes" id="UP000190857"/>
    </source>
</evidence>
<dbReference type="EMBL" id="FUZP01000001">
    <property type="protein sequence ID" value="SKC37560.1"/>
    <property type="molecule type" value="Genomic_DNA"/>
</dbReference>
<evidence type="ECO:0000256" key="3">
    <source>
        <dbReference type="ARBA" id="ARBA00023163"/>
    </source>
</evidence>
<feature type="domain" description="HTH gntR-type" evidence="4">
    <location>
        <begin position="11"/>
        <end position="79"/>
    </location>
</feature>
<keyword evidence="2" id="KW-0238">DNA-binding</keyword>
<dbReference type="RefSeq" id="WP_079726573.1">
    <property type="nucleotide sequence ID" value="NZ_FUZP01000001.1"/>
</dbReference>
<dbReference type="STRING" id="123320.SAMN06309945_0341"/>
<name>A0A1T5IEP6_9MICO</name>
<dbReference type="PANTHER" id="PTHR38445">
    <property type="entry name" value="HTH-TYPE TRANSCRIPTIONAL REPRESSOR YTRA"/>
    <property type="match status" value="1"/>
</dbReference>
<dbReference type="Pfam" id="PF00392">
    <property type="entry name" value="GntR"/>
    <property type="match status" value="1"/>
</dbReference>
<sequence length="118" mass="12198">MLIRLSDGSPASIAEQISFQIRLAVSRGDVAVGEKLPSARDLAASLDVNMHTVLRAYDSLREAGVIALSRGRGATVVGGDEPGVRDVLEAVAAMVAEAARAGISPRELAGIVKGMETT</sequence>
<dbReference type="AlphaFoldDB" id="A0A1T5IEP6"/>
<evidence type="ECO:0000256" key="1">
    <source>
        <dbReference type="ARBA" id="ARBA00023015"/>
    </source>
</evidence>
<dbReference type="InterPro" id="IPR036388">
    <property type="entry name" value="WH-like_DNA-bd_sf"/>
</dbReference>
<reference evidence="5 6" key="1">
    <citation type="submission" date="2017-02" db="EMBL/GenBank/DDBJ databases">
        <authorList>
            <person name="Peterson S.W."/>
        </authorList>
    </citation>
    <scope>NUCLEOTIDE SEQUENCE [LARGE SCALE GENOMIC DNA]</scope>
    <source>
        <strain evidence="5 6">VKM Ac-2059</strain>
    </source>
</reference>
<organism evidence="5 6">
    <name type="scientific">Okibacterium fritillariae</name>
    <dbReference type="NCBI Taxonomy" id="123320"/>
    <lineage>
        <taxon>Bacteria</taxon>
        <taxon>Bacillati</taxon>
        <taxon>Actinomycetota</taxon>
        <taxon>Actinomycetes</taxon>
        <taxon>Micrococcales</taxon>
        <taxon>Microbacteriaceae</taxon>
        <taxon>Okibacterium</taxon>
    </lineage>
</organism>
<dbReference type="PROSITE" id="PS50949">
    <property type="entry name" value="HTH_GNTR"/>
    <property type="match status" value="1"/>
</dbReference>
<accession>A0A1T5IEP6</accession>
<dbReference type="SUPFAM" id="SSF46785">
    <property type="entry name" value="Winged helix' DNA-binding domain"/>
    <property type="match status" value="1"/>
</dbReference>
<dbReference type="Gene3D" id="1.10.10.10">
    <property type="entry name" value="Winged helix-like DNA-binding domain superfamily/Winged helix DNA-binding domain"/>
    <property type="match status" value="1"/>
</dbReference>
<dbReference type="SMART" id="SM00345">
    <property type="entry name" value="HTH_GNTR"/>
    <property type="match status" value="1"/>
</dbReference>
<evidence type="ECO:0000256" key="2">
    <source>
        <dbReference type="ARBA" id="ARBA00023125"/>
    </source>
</evidence>
<dbReference type="InterPro" id="IPR000524">
    <property type="entry name" value="Tscrpt_reg_HTH_GntR"/>
</dbReference>
<dbReference type="GO" id="GO:0003700">
    <property type="term" value="F:DNA-binding transcription factor activity"/>
    <property type="evidence" value="ECO:0007669"/>
    <property type="project" value="InterPro"/>
</dbReference>
<dbReference type="OrthoDB" id="3192286at2"/>
<evidence type="ECO:0000259" key="4">
    <source>
        <dbReference type="PROSITE" id="PS50949"/>
    </source>
</evidence>
<dbReference type="InterPro" id="IPR036390">
    <property type="entry name" value="WH_DNA-bd_sf"/>
</dbReference>
<dbReference type="GO" id="GO:0003677">
    <property type="term" value="F:DNA binding"/>
    <property type="evidence" value="ECO:0007669"/>
    <property type="project" value="UniProtKB-KW"/>
</dbReference>
<gene>
    <name evidence="5" type="ORF">SAMN06309945_0341</name>
</gene>
<protein>
    <submittedName>
        <fullName evidence="5">Transcriptional regulator, GntR family</fullName>
    </submittedName>
</protein>
<proteinExistence type="predicted"/>
<dbReference type="CDD" id="cd07377">
    <property type="entry name" value="WHTH_GntR"/>
    <property type="match status" value="1"/>
</dbReference>
<evidence type="ECO:0000313" key="5">
    <source>
        <dbReference type="EMBL" id="SKC37560.1"/>
    </source>
</evidence>